<comment type="caution">
    <text evidence="2">The sequence shown here is derived from an EMBL/GenBank/DDBJ whole genome shotgun (WGS) entry which is preliminary data.</text>
</comment>
<feature type="compositionally biased region" description="Polar residues" evidence="1">
    <location>
        <begin position="145"/>
        <end position="167"/>
    </location>
</feature>
<organism evidence="2 3">
    <name type="scientific">Shewanella algidipiscicola</name>
    <dbReference type="NCBI Taxonomy" id="614070"/>
    <lineage>
        <taxon>Bacteria</taxon>
        <taxon>Pseudomonadati</taxon>
        <taxon>Pseudomonadota</taxon>
        <taxon>Gammaproteobacteria</taxon>
        <taxon>Alteromonadales</taxon>
        <taxon>Shewanellaceae</taxon>
        <taxon>Shewanella</taxon>
    </lineage>
</organism>
<reference evidence="2 3" key="1">
    <citation type="submission" date="2021-05" db="EMBL/GenBank/DDBJ databases">
        <title>Molecular characterization for Shewanella algae harboring chromosomal blaOXA-55-like strains isolated from clinical and environment sample.</title>
        <authorList>
            <person name="Ohama Y."/>
            <person name="Aoki K."/>
            <person name="Harada S."/>
            <person name="Moriya K."/>
            <person name="Ishii Y."/>
            <person name="Tateda K."/>
        </authorList>
    </citation>
    <scope>NUCLEOTIDE SEQUENCE [LARGE SCALE GENOMIC DNA]</scope>
    <source>
        <strain evidence="2 3">LMG 23746</strain>
    </source>
</reference>
<dbReference type="Proteomes" id="UP000761574">
    <property type="component" value="Unassembled WGS sequence"/>
</dbReference>
<feature type="region of interest" description="Disordered" evidence="1">
    <location>
        <begin position="145"/>
        <end position="227"/>
    </location>
</feature>
<dbReference type="EMBL" id="BPFB01000007">
    <property type="protein sequence ID" value="GIU43873.1"/>
    <property type="molecule type" value="Genomic_DNA"/>
</dbReference>
<evidence type="ECO:0008006" key="4">
    <source>
        <dbReference type="Google" id="ProtNLM"/>
    </source>
</evidence>
<protein>
    <recommendedName>
        <fullName evidence="4">Anti-sigma factor</fullName>
    </recommendedName>
</protein>
<proteinExistence type="predicted"/>
<evidence type="ECO:0000313" key="3">
    <source>
        <dbReference type="Proteomes" id="UP000761574"/>
    </source>
</evidence>
<accession>A0ABQ4P8Z7</accession>
<dbReference type="RefSeq" id="WP_119977432.1">
    <property type="nucleotide sequence ID" value="NZ_BPFB01000007.1"/>
</dbReference>
<name>A0ABQ4P8Z7_9GAMM</name>
<evidence type="ECO:0000313" key="2">
    <source>
        <dbReference type="EMBL" id="GIU43873.1"/>
    </source>
</evidence>
<keyword evidence="3" id="KW-1185">Reference proteome</keyword>
<gene>
    <name evidence="2" type="ORF">TUM4630_08230</name>
</gene>
<evidence type="ECO:0000256" key="1">
    <source>
        <dbReference type="SAM" id="MobiDB-lite"/>
    </source>
</evidence>
<sequence>MTQNSQDDSVDKALQLLYRSQATEQPSEALDSHILAMAQASKIHAPKQVSFWRQYRWPLSSAASVLLVVSILLLNPTSQDPLLMEPAFIAPQALESQAARAPRVMSAPMAAPENGEPEIVGSTAADSNVGESIASDASANLVETSKMTATSQVSTEPASTVNDSNETTQRHKALVSTEGAPILQGKSVSSSPTILDSKADASNVKDSEPSAVAASAAETREAQPPATLKGQAKAVISDKQALNHLQQLVSTEQWSEAMVLLQRINQQRPQLADKTHPLHQKWRHLSQQIDAHSQP</sequence>
<feature type="compositionally biased region" description="Basic and acidic residues" evidence="1">
    <location>
        <begin position="197"/>
        <end position="208"/>
    </location>
</feature>